<gene>
    <name evidence="3" type="ORF">Tci_047581</name>
</gene>
<dbReference type="InterPro" id="IPR041569">
    <property type="entry name" value="AAA_lid_3"/>
</dbReference>
<dbReference type="SUPFAM" id="SSF46785">
    <property type="entry name" value="Winged helix' DNA-binding domain"/>
    <property type="match status" value="1"/>
</dbReference>
<dbReference type="InterPro" id="IPR036388">
    <property type="entry name" value="WH-like_DNA-bd_sf"/>
</dbReference>
<evidence type="ECO:0000256" key="1">
    <source>
        <dbReference type="SAM" id="SignalP"/>
    </source>
</evidence>
<evidence type="ECO:0000259" key="2">
    <source>
        <dbReference type="Pfam" id="PF17862"/>
    </source>
</evidence>
<keyword evidence="1" id="KW-0732">Signal</keyword>
<dbReference type="Pfam" id="PF17862">
    <property type="entry name" value="AAA_lid_3"/>
    <property type="match status" value="1"/>
</dbReference>
<sequence length="79" mass="9435">MSNQEWKSLKFMLLGLLNMGFNGADLRNVCNEAGMSVIRAEHDYPDFMVIKTRIEDLITREYLKRDKENPQQFRYLDYL</sequence>
<evidence type="ECO:0000313" key="3">
    <source>
        <dbReference type="EMBL" id="GEU75603.1"/>
    </source>
</evidence>
<accession>A0A6L2MNS3</accession>
<proteinExistence type="predicted"/>
<feature type="domain" description="AAA ATPase AAA+ lid" evidence="2">
    <location>
        <begin position="20"/>
        <end position="41"/>
    </location>
</feature>
<dbReference type="InterPro" id="IPR036390">
    <property type="entry name" value="WH_DNA-bd_sf"/>
</dbReference>
<organism evidence="3">
    <name type="scientific">Tanacetum cinerariifolium</name>
    <name type="common">Dalmatian daisy</name>
    <name type="synonym">Chrysanthemum cinerariifolium</name>
    <dbReference type="NCBI Taxonomy" id="118510"/>
    <lineage>
        <taxon>Eukaryota</taxon>
        <taxon>Viridiplantae</taxon>
        <taxon>Streptophyta</taxon>
        <taxon>Embryophyta</taxon>
        <taxon>Tracheophyta</taxon>
        <taxon>Spermatophyta</taxon>
        <taxon>Magnoliopsida</taxon>
        <taxon>eudicotyledons</taxon>
        <taxon>Gunneridae</taxon>
        <taxon>Pentapetalae</taxon>
        <taxon>asterids</taxon>
        <taxon>campanulids</taxon>
        <taxon>Asterales</taxon>
        <taxon>Asteraceae</taxon>
        <taxon>Asteroideae</taxon>
        <taxon>Anthemideae</taxon>
        <taxon>Anthemidinae</taxon>
        <taxon>Tanacetum</taxon>
    </lineage>
</organism>
<feature type="chain" id="PRO_5027039894" evidence="1">
    <location>
        <begin position="25"/>
        <end position="79"/>
    </location>
</feature>
<feature type="signal peptide" evidence="1">
    <location>
        <begin position="1"/>
        <end position="24"/>
    </location>
</feature>
<name>A0A6L2MNS3_TANCI</name>
<dbReference type="Gene3D" id="1.10.10.10">
    <property type="entry name" value="Winged helix-like DNA-binding domain superfamily/Winged helix DNA-binding domain"/>
    <property type="match status" value="1"/>
</dbReference>
<protein>
    <submittedName>
        <fullName evidence="3">Putative cullin 1</fullName>
    </submittedName>
</protein>
<dbReference type="AlphaFoldDB" id="A0A6L2MNS3"/>
<comment type="caution">
    <text evidence="3">The sequence shown here is derived from an EMBL/GenBank/DDBJ whole genome shotgun (WGS) entry which is preliminary data.</text>
</comment>
<dbReference type="EMBL" id="BKCJ010007114">
    <property type="protein sequence ID" value="GEU75603.1"/>
    <property type="molecule type" value="Genomic_DNA"/>
</dbReference>
<reference evidence="3" key="1">
    <citation type="journal article" date="2019" name="Sci. Rep.">
        <title>Draft genome of Tanacetum cinerariifolium, the natural source of mosquito coil.</title>
        <authorList>
            <person name="Yamashiro T."/>
            <person name="Shiraishi A."/>
            <person name="Satake H."/>
            <person name="Nakayama K."/>
        </authorList>
    </citation>
    <scope>NUCLEOTIDE SEQUENCE</scope>
</reference>